<evidence type="ECO:0000313" key="11">
    <source>
        <dbReference type="Proteomes" id="UP000254079"/>
    </source>
</evidence>
<keyword evidence="4" id="KW-0133">Cell shape</keyword>
<dbReference type="GO" id="GO:0008658">
    <property type="term" value="F:penicillin binding"/>
    <property type="evidence" value="ECO:0007669"/>
    <property type="project" value="InterPro"/>
</dbReference>
<dbReference type="Gene3D" id="3.40.710.10">
    <property type="entry name" value="DD-peptidase/beta-lactamase superfamily"/>
    <property type="match status" value="1"/>
</dbReference>
<organism evidence="10 11">
    <name type="scientific">Escherichia coli</name>
    <dbReference type="NCBI Taxonomy" id="562"/>
    <lineage>
        <taxon>Bacteria</taxon>
        <taxon>Pseudomonadati</taxon>
        <taxon>Pseudomonadota</taxon>
        <taxon>Gammaproteobacteria</taxon>
        <taxon>Enterobacterales</taxon>
        <taxon>Enterobacteriaceae</taxon>
        <taxon>Escherichia</taxon>
    </lineage>
</organism>
<dbReference type="Proteomes" id="UP000254079">
    <property type="component" value="Unassembled WGS sequence"/>
</dbReference>
<proteinExistence type="predicted"/>
<keyword evidence="6" id="KW-1133">Transmembrane helix</keyword>
<dbReference type="InterPro" id="IPR050396">
    <property type="entry name" value="Glycosyltr_51/Transpeptidase"/>
</dbReference>
<name>A0A376TYR7_ECOLX</name>
<dbReference type="SUPFAM" id="SSF56601">
    <property type="entry name" value="beta-lactamase/transpeptidase-like"/>
    <property type="match status" value="1"/>
</dbReference>
<keyword evidence="5" id="KW-0573">Peptidoglycan synthesis</keyword>
<dbReference type="GO" id="GO:0008955">
    <property type="term" value="F:peptidoglycan glycosyltransferase activity"/>
    <property type="evidence" value="ECO:0007669"/>
    <property type="project" value="TreeGrafter"/>
</dbReference>
<dbReference type="GO" id="GO:0030288">
    <property type="term" value="C:outer membrane-bounded periplasmic space"/>
    <property type="evidence" value="ECO:0007669"/>
    <property type="project" value="TreeGrafter"/>
</dbReference>
<dbReference type="GO" id="GO:0008360">
    <property type="term" value="P:regulation of cell shape"/>
    <property type="evidence" value="ECO:0007669"/>
    <property type="project" value="UniProtKB-KW"/>
</dbReference>
<gene>
    <name evidence="10" type="primary">mrcA_4</name>
    <name evidence="10" type="ORF">NCTC8622_00614</name>
</gene>
<keyword evidence="3" id="KW-0812">Transmembrane</keyword>
<sequence length="224" mass="25122">MFCKRVSKIWVRQVGDAWWLAQVPEVNSALVSINPQNGAVMALVGGFDFNQSKFNRATQALRQVGSNIKPFLYTAAMDKGLTLASMLNDVPISRWDAGAGSDWQPKNSPPQYAGPIRLRQGLGQSKNVVMVRAMRAMGVDYAARISATLRLPRRKTLSTPNRWRWVQRPSPQCRWRAATRSWRTVASWWTRGLSAKLKNDQGGVIFEAKPKVACPECDIPVILR</sequence>
<evidence type="ECO:0000256" key="4">
    <source>
        <dbReference type="ARBA" id="ARBA00022960"/>
    </source>
</evidence>
<dbReference type="InterPro" id="IPR012338">
    <property type="entry name" value="Beta-lactam/transpept-like"/>
</dbReference>
<keyword evidence="1" id="KW-0328">Glycosyltransferase</keyword>
<evidence type="ECO:0000256" key="1">
    <source>
        <dbReference type="ARBA" id="ARBA00022676"/>
    </source>
</evidence>
<dbReference type="EMBL" id="UGCP01000002">
    <property type="protein sequence ID" value="STI81671.1"/>
    <property type="molecule type" value="Genomic_DNA"/>
</dbReference>
<dbReference type="InterPro" id="IPR001460">
    <property type="entry name" value="PCN-bd_Tpept"/>
</dbReference>
<keyword evidence="7" id="KW-0472">Membrane</keyword>
<feature type="domain" description="Penicillin-binding protein transpeptidase" evidence="9">
    <location>
        <begin position="30"/>
        <end position="142"/>
    </location>
</feature>
<keyword evidence="8" id="KW-0961">Cell wall biogenesis/degradation</keyword>
<dbReference type="AlphaFoldDB" id="A0A376TYR7"/>
<dbReference type="GO" id="GO:0009252">
    <property type="term" value="P:peptidoglycan biosynthetic process"/>
    <property type="evidence" value="ECO:0007669"/>
    <property type="project" value="UniProtKB-KW"/>
</dbReference>
<dbReference type="GO" id="GO:0071555">
    <property type="term" value="P:cell wall organization"/>
    <property type="evidence" value="ECO:0007669"/>
    <property type="project" value="UniProtKB-KW"/>
</dbReference>
<evidence type="ECO:0000256" key="2">
    <source>
        <dbReference type="ARBA" id="ARBA00022679"/>
    </source>
</evidence>
<keyword evidence="2" id="KW-0808">Transferase</keyword>
<accession>A0A376TYR7</accession>
<evidence type="ECO:0000256" key="7">
    <source>
        <dbReference type="ARBA" id="ARBA00023136"/>
    </source>
</evidence>
<dbReference type="PANTHER" id="PTHR32282:SF27">
    <property type="entry name" value="PENICILLIN-BINDING PROTEIN 1A"/>
    <property type="match status" value="1"/>
</dbReference>
<evidence type="ECO:0000256" key="6">
    <source>
        <dbReference type="ARBA" id="ARBA00022989"/>
    </source>
</evidence>
<dbReference type="Pfam" id="PF00905">
    <property type="entry name" value="Transpeptidase"/>
    <property type="match status" value="1"/>
</dbReference>
<evidence type="ECO:0000256" key="8">
    <source>
        <dbReference type="ARBA" id="ARBA00023316"/>
    </source>
</evidence>
<evidence type="ECO:0000259" key="9">
    <source>
        <dbReference type="Pfam" id="PF00905"/>
    </source>
</evidence>
<dbReference type="PANTHER" id="PTHR32282">
    <property type="entry name" value="BINDING PROTEIN TRANSPEPTIDASE, PUTATIVE-RELATED"/>
    <property type="match status" value="1"/>
</dbReference>
<protein>
    <submittedName>
        <fullName evidence="10">Penicillin-binding protein 1A</fullName>
    </submittedName>
</protein>
<evidence type="ECO:0000256" key="5">
    <source>
        <dbReference type="ARBA" id="ARBA00022984"/>
    </source>
</evidence>
<evidence type="ECO:0000313" key="10">
    <source>
        <dbReference type="EMBL" id="STI81671.1"/>
    </source>
</evidence>
<reference evidence="10 11" key="1">
    <citation type="submission" date="2018-06" db="EMBL/GenBank/DDBJ databases">
        <authorList>
            <consortium name="Pathogen Informatics"/>
            <person name="Doyle S."/>
        </authorList>
    </citation>
    <scope>NUCLEOTIDE SEQUENCE [LARGE SCALE GENOMIC DNA]</scope>
    <source>
        <strain evidence="10 11">NCTC8622</strain>
    </source>
</reference>
<evidence type="ECO:0000256" key="3">
    <source>
        <dbReference type="ARBA" id="ARBA00022692"/>
    </source>
</evidence>